<evidence type="ECO:0000256" key="1">
    <source>
        <dbReference type="SAM" id="SignalP"/>
    </source>
</evidence>
<dbReference type="EMBL" id="JAGPXF010000002">
    <property type="protein sequence ID" value="KAH7257907.1"/>
    <property type="molecule type" value="Genomic_DNA"/>
</dbReference>
<keyword evidence="3" id="KW-1185">Reference proteome</keyword>
<feature type="chain" id="PRO_5035452279" evidence="1">
    <location>
        <begin position="23"/>
        <end position="148"/>
    </location>
</feature>
<comment type="caution">
    <text evidence="2">The sequence shown here is derived from an EMBL/GenBank/DDBJ whole genome shotgun (WGS) entry which is preliminary data.</text>
</comment>
<proteinExistence type="predicted"/>
<evidence type="ECO:0000313" key="3">
    <source>
        <dbReference type="Proteomes" id="UP000813427"/>
    </source>
</evidence>
<organism evidence="2 3">
    <name type="scientific">Fusarium tricinctum</name>
    <dbReference type="NCBI Taxonomy" id="61284"/>
    <lineage>
        <taxon>Eukaryota</taxon>
        <taxon>Fungi</taxon>
        <taxon>Dikarya</taxon>
        <taxon>Ascomycota</taxon>
        <taxon>Pezizomycotina</taxon>
        <taxon>Sordariomycetes</taxon>
        <taxon>Hypocreomycetidae</taxon>
        <taxon>Hypocreales</taxon>
        <taxon>Nectriaceae</taxon>
        <taxon>Fusarium</taxon>
        <taxon>Fusarium tricinctum species complex</taxon>
    </lineage>
</organism>
<dbReference type="Proteomes" id="UP000813427">
    <property type="component" value="Unassembled WGS sequence"/>
</dbReference>
<feature type="signal peptide" evidence="1">
    <location>
        <begin position="1"/>
        <end position="22"/>
    </location>
</feature>
<name>A0A8K0S727_9HYPO</name>
<dbReference type="AlphaFoldDB" id="A0A8K0S727"/>
<evidence type="ECO:0000313" key="2">
    <source>
        <dbReference type="EMBL" id="KAH7257907.1"/>
    </source>
</evidence>
<keyword evidence="1" id="KW-0732">Signal</keyword>
<accession>A0A8K0S727</accession>
<gene>
    <name evidence="2" type="ORF">BKA59DRAFT_553466</name>
</gene>
<dbReference type="OrthoDB" id="4967335at2759"/>
<reference evidence="2" key="1">
    <citation type="journal article" date="2021" name="Nat. Commun.">
        <title>Genetic determinants of endophytism in the Arabidopsis root mycobiome.</title>
        <authorList>
            <person name="Mesny F."/>
            <person name="Miyauchi S."/>
            <person name="Thiergart T."/>
            <person name="Pickel B."/>
            <person name="Atanasova L."/>
            <person name="Karlsson M."/>
            <person name="Huettel B."/>
            <person name="Barry K.W."/>
            <person name="Haridas S."/>
            <person name="Chen C."/>
            <person name="Bauer D."/>
            <person name="Andreopoulos W."/>
            <person name="Pangilinan J."/>
            <person name="LaButti K."/>
            <person name="Riley R."/>
            <person name="Lipzen A."/>
            <person name="Clum A."/>
            <person name="Drula E."/>
            <person name="Henrissat B."/>
            <person name="Kohler A."/>
            <person name="Grigoriev I.V."/>
            <person name="Martin F.M."/>
            <person name="Hacquard S."/>
        </authorList>
    </citation>
    <scope>NUCLEOTIDE SEQUENCE</scope>
    <source>
        <strain evidence="2">MPI-SDFR-AT-0068</strain>
    </source>
</reference>
<protein>
    <submittedName>
        <fullName evidence="2">Uncharacterized protein</fullName>
    </submittedName>
</protein>
<sequence length="148" mass="15387">MIPSQIGKLFFSSAAFWAAALASTLSLEDTGTPSGCTGSTGCCIPSCLVNVGDFWGCRGNVAFSGTCQWNYDNPQGTQDIGNDGCGDVQVTFLRDDSGNPAIDLYHKTDKTYDRYSFSNCQAPTVGGSQCAPQGGGCDTNIILTGAQG</sequence>